<reference evidence="4" key="1">
    <citation type="submission" date="2017-09" db="EMBL/GenBank/DDBJ databases">
        <authorList>
            <person name="Zhang Y."/>
            <person name="Huang X."/>
            <person name="Liu J."/>
            <person name="Lu L."/>
            <person name="Peng K."/>
        </authorList>
    </citation>
    <scope>NUCLEOTIDE SEQUENCE [LARGE SCALE GENOMIC DNA]</scope>
    <source>
        <strain evidence="4">S-XJ-1</strain>
    </source>
</reference>
<dbReference type="PANTHER" id="PTHR38110">
    <property type="entry name" value="CHROMOSOME 23, WHOLE GENOME SHOTGUN SEQUENCE"/>
    <property type="match status" value="1"/>
</dbReference>
<feature type="domain" description="Acyl-CoA thioesterase-like N-terminal HotDog" evidence="1">
    <location>
        <begin position="32"/>
        <end position="111"/>
    </location>
</feature>
<dbReference type="PANTHER" id="PTHR38110:SF1">
    <property type="entry name" value="THIOESTERASE DOMAIN-CONTAINING PROTEIN"/>
    <property type="match status" value="1"/>
</dbReference>
<dbReference type="Gene3D" id="2.40.160.210">
    <property type="entry name" value="Acyl-CoA thioesterase, double hotdog domain"/>
    <property type="match status" value="1"/>
</dbReference>
<dbReference type="AlphaFoldDB" id="A0A2A2WMX7"/>
<evidence type="ECO:0000259" key="1">
    <source>
        <dbReference type="Pfam" id="PF13622"/>
    </source>
</evidence>
<dbReference type="InterPro" id="IPR049450">
    <property type="entry name" value="ACOT8-like_C"/>
</dbReference>
<dbReference type="InterPro" id="IPR049449">
    <property type="entry name" value="TesB_ACOT8-like_N"/>
</dbReference>
<feature type="domain" description="Acyl-CoA thioesterase-like C-terminal" evidence="2">
    <location>
        <begin position="132"/>
        <end position="271"/>
    </location>
</feature>
<dbReference type="InterPro" id="IPR052389">
    <property type="entry name" value="Sec_Metab_Biosynth-Assoc"/>
</dbReference>
<dbReference type="Proteomes" id="UP000218810">
    <property type="component" value="Unassembled WGS sequence"/>
</dbReference>
<dbReference type="OrthoDB" id="4370297at2"/>
<accession>A0A2A2WMX7</accession>
<comment type="caution">
    <text evidence="3">The sequence shown here is derived from an EMBL/GenBank/DDBJ whole genome shotgun (WGS) entry which is preliminary data.</text>
</comment>
<proteinExistence type="predicted"/>
<evidence type="ECO:0000259" key="2">
    <source>
        <dbReference type="Pfam" id="PF20789"/>
    </source>
</evidence>
<dbReference type="EMBL" id="NTGA01000022">
    <property type="protein sequence ID" value="PAY22542.1"/>
    <property type="molecule type" value="Genomic_DNA"/>
</dbReference>
<organism evidence="3 4">
    <name type="scientific">Dietzia natronolimnaea</name>
    <dbReference type="NCBI Taxonomy" id="161920"/>
    <lineage>
        <taxon>Bacteria</taxon>
        <taxon>Bacillati</taxon>
        <taxon>Actinomycetota</taxon>
        <taxon>Actinomycetes</taxon>
        <taxon>Mycobacteriales</taxon>
        <taxon>Dietziaceae</taxon>
        <taxon>Dietzia</taxon>
    </lineage>
</organism>
<dbReference type="Pfam" id="PF13622">
    <property type="entry name" value="4HBT_3"/>
    <property type="match status" value="1"/>
</dbReference>
<dbReference type="SUPFAM" id="SSF54637">
    <property type="entry name" value="Thioesterase/thiol ester dehydrase-isomerase"/>
    <property type="match status" value="2"/>
</dbReference>
<dbReference type="Pfam" id="PF20789">
    <property type="entry name" value="4HBT_3C"/>
    <property type="match status" value="1"/>
</dbReference>
<dbReference type="InterPro" id="IPR042171">
    <property type="entry name" value="Acyl-CoA_hotdog"/>
</dbReference>
<keyword evidence="4" id="KW-1185">Reference proteome</keyword>
<sequence length="274" mass="30117">MTGRYAPGHTLDQAVALERGGENLVRGRTVDAWANMVGPFGGTTAATMLQAILKHPELHGDPLALTLNYAGPVAEGEFEIEVLPTRTNRSNQHWWLEMRQGDQVVTTATAITALRRETWSETEVGPPGVPAPEDLTPAAADRGVKWVDNYDMRFVTGALQSVEEGQTSPDSTTTMWIRDTPPRPLDHVALTAMCDSFFPRSFLRLGRPIPAGTVTLTIHYLATADEIAAQGTDFILGSVHAHRFHGNYHDESARLWSRDGTLLATSHQLMYFKS</sequence>
<protein>
    <submittedName>
        <fullName evidence="3">Acyl-CoA thioesterase</fullName>
    </submittedName>
</protein>
<dbReference type="RefSeq" id="WP_095718736.1">
    <property type="nucleotide sequence ID" value="NZ_NTGA01000022.1"/>
</dbReference>
<evidence type="ECO:0000313" key="3">
    <source>
        <dbReference type="EMBL" id="PAY22542.1"/>
    </source>
</evidence>
<gene>
    <name evidence="3" type="ORF">CEY15_12580</name>
</gene>
<dbReference type="InterPro" id="IPR029069">
    <property type="entry name" value="HotDog_dom_sf"/>
</dbReference>
<evidence type="ECO:0000313" key="4">
    <source>
        <dbReference type="Proteomes" id="UP000218810"/>
    </source>
</evidence>
<name>A0A2A2WMX7_9ACTN</name>